<feature type="transmembrane region" description="Helical" evidence="1">
    <location>
        <begin position="28"/>
        <end position="45"/>
    </location>
</feature>
<name>A0ABN1QVA4_9PSEU</name>
<dbReference type="EMBL" id="BAAAHP010000140">
    <property type="protein sequence ID" value="GAA0947972.1"/>
    <property type="molecule type" value="Genomic_DNA"/>
</dbReference>
<keyword evidence="1" id="KW-1133">Transmembrane helix</keyword>
<dbReference type="Proteomes" id="UP001499967">
    <property type="component" value="Unassembled WGS sequence"/>
</dbReference>
<protein>
    <submittedName>
        <fullName evidence="2">Uncharacterized protein</fullName>
    </submittedName>
</protein>
<sequence>MHATIVGFLAVFLVTRWAMDPAPFFWPVVPMFWLGLTLLVHHRFAPRDPAPPMPA</sequence>
<accession>A0ABN1QVA4</accession>
<evidence type="ECO:0000313" key="2">
    <source>
        <dbReference type="EMBL" id="GAA0947972.1"/>
    </source>
</evidence>
<keyword evidence="1" id="KW-0472">Membrane</keyword>
<comment type="caution">
    <text evidence="2">The sequence shown here is derived from an EMBL/GenBank/DDBJ whole genome shotgun (WGS) entry which is preliminary data.</text>
</comment>
<keyword evidence="3" id="KW-1185">Reference proteome</keyword>
<gene>
    <name evidence="2" type="ORF">GCM10009559_47380</name>
</gene>
<proteinExistence type="predicted"/>
<organism evidence="2 3">
    <name type="scientific">Pseudonocardia zijingensis</name>
    <dbReference type="NCBI Taxonomy" id="153376"/>
    <lineage>
        <taxon>Bacteria</taxon>
        <taxon>Bacillati</taxon>
        <taxon>Actinomycetota</taxon>
        <taxon>Actinomycetes</taxon>
        <taxon>Pseudonocardiales</taxon>
        <taxon>Pseudonocardiaceae</taxon>
        <taxon>Pseudonocardia</taxon>
    </lineage>
</organism>
<keyword evidence="1" id="KW-0812">Transmembrane</keyword>
<evidence type="ECO:0000313" key="3">
    <source>
        <dbReference type="Proteomes" id="UP001499967"/>
    </source>
</evidence>
<reference evidence="2 3" key="1">
    <citation type="journal article" date="2019" name="Int. J. Syst. Evol. Microbiol.">
        <title>The Global Catalogue of Microorganisms (GCM) 10K type strain sequencing project: providing services to taxonomists for standard genome sequencing and annotation.</title>
        <authorList>
            <consortium name="The Broad Institute Genomics Platform"/>
            <consortium name="The Broad Institute Genome Sequencing Center for Infectious Disease"/>
            <person name="Wu L."/>
            <person name="Ma J."/>
        </authorList>
    </citation>
    <scope>NUCLEOTIDE SEQUENCE [LARGE SCALE GENOMIC DNA]</scope>
    <source>
        <strain evidence="2 3">JCM 11117</strain>
    </source>
</reference>
<evidence type="ECO:0000256" key="1">
    <source>
        <dbReference type="SAM" id="Phobius"/>
    </source>
</evidence>